<evidence type="ECO:0000313" key="12">
    <source>
        <dbReference type="Proteomes" id="UP000030680"/>
    </source>
</evidence>
<dbReference type="EMBL" id="KB454538">
    <property type="protein sequence ID" value="EME27026.1"/>
    <property type="molecule type" value="Genomic_DNA"/>
</dbReference>
<dbReference type="GO" id="GO:0008184">
    <property type="term" value="F:glycogen phosphorylase activity"/>
    <property type="evidence" value="ECO:0007669"/>
    <property type="project" value="InterPro"/>
</dbReference>
<accession>M2VUZ3</accession>
<gene>
    <name evidence="11" type="ORF">Gasu_53650</name>
</gene>
<dbReference type="GO" id="GO:0005737">
    <property type="term" value="C:cytoplasm"/>
    <property type="evidence" value="ECO:0007669"/>
    <property type="project" value="TreeGrafter"/>
</dbReference>
<evidence type="ECO:0000256" key="4">
    <source>
        <dbReference type="ARBA" id="ARBA00022533"/>
    </source>
</evidence>
<dbReference type="InterPro" id="IPR035090">
    <property type="entry name" value="Pyridoxal_P_attach_site"/>
</dbReference>
<dbReference type="Proteomes" id="UP000030680">
    <property type="component" value="Unassembled WGS sequence"/>
</dbReference>
<comment type="cofactor">
    <cofactor evidence="2 10">
        <name>pyridoxal 5'-phosphate</name>
        <dbReference type="ChEBI" id="CHEBI:597326"/>
    </cofactor>
</comment>
<keyword evidence="7 9" id="KW-0663">Pyridoxal phosphate</keyword>
<evidence type="ECO:0000256" key="8">
    <source>
        <dbReference type="ARBA" id="ARBA00023277"/>
    </source>
</evidence>
<reference evidence="12" key="1">
    <citation type="journal article" date="2013" name="Science">
        <title>Gene transfer from bacteria and archaea facilitated evolution of an extremophilic eukaryote.</title>
        <authorList>
            <person name="Schonknecht G."/>
            <person name="Chen W.H."/>
            <person name="Ternes C.M."/>
            <person name="Barbier G.G."/>
            <person name="Shrestha R.P."/>
            <person name="Stanke M."/>
            <person name="Brautigam A."/>
            <person name="Baker B.J."/>
            <person name="Banfield J.F."/>
            <person name="Garavito R.M."/>
            <person name="Carr K."/>
            <person name="Wilkerson C."/>
            <person name="Rensing S.A."/>
            <person name="Gagneul D."/>
            <person name="Dickenson N.E."/>
            <person name="Oesterhelt C."/>
            <person name="Lercher M.J."/>
            <person name="Weber A.P."/>
        </authorList>
    </citation>
    <scope>NUCLEOTIDE SEQUENCE [LARGE SCALE GENOMIC DNA]</scope>
    <source>
        <strain evidence="12">074W</strain>
    </source>
</reference>
<comment type="similarity">
    <text evidence="3 10">Belongs to the glycogen phosphorylase family.</text>
</comment>
<dbReference type="PANTHER" id="PTHR11468:SF3">
    <property type="entry name" value="GLYCOGEN PHOSPHORYLASE, LIVER FORM"/>
    <property type="match status" value="1"/>
</dbReference>
<evidence type="ECO:0000256" key="9">
    <source>
        <dbReference type="PIRSR" id="PIRSR000460-1"/>
    </source>
</evidence>
<dbReference type="Gene3D" id="3.40.50.2000">
    <property type="entry name" value="Glycogen Phosphorylase B"/>
    <property type="match status" value="2"/>
</dbReference>
<dbReference type="eggNOG" id="KOG2099">
    <property type="taxonomic scope" value="Eukaryota"/>
</dbReference>
<dbReference type="InterPro" id="IPR011833">
    <property type="entry name" value="Glycg_phsphrylas"/>
</dbReference>
<dbReference type="PROSITE" id="PS00102">
    <property type="entry name" value="PHOSPHORYLASE"/>
    <property type="match status" value="1"/>
</dbReference>
<dbReference type="PIRSF" id="PIRSF000460">
    <property type="entry name" value="Pprylas_GlgP"/>
    <property type="match status" value="1"/>
</dbReference>
<dbReference type="STRING" id="130081.M2VUZ3"/>
<dbReference type="EC" id="2.4.1.1" evidence="10"/>
<proteinExistence type="inferred from homology"/>
<dbReference type="AlphaFoldDB" id="M2VUZ3"/>
<organism evidence="11 12">
    <name type="scientific">Galdieria sulphuraria</name>
    <name type="common">Red alga</name>
    <dbReference type="NCBI Taxonomy" id="130081"/>
    <lineage>
        <taxon>Eukaryota</taxon>
        <taxon>Rhodophyta</taxon>
        <taxon>Bangiophyceae</taxon>
        <taxon>Galdieriales</taxon>
        <taxon>Galdieriaceae</taxon>
        <taxon>Galdieria</taxon>
    </lineage>
</organism>
<evidence type="ECO:0000256" key="3">
    <source>
        <dbReference type="ARBA" id="ARBA00006047"/>
    </source>
</evidence>
<keyword evidence="6 10" id="KW-0808">Transferase</keyword>
<evidence type="ECO:0000256" key="5">
    <source>
        <dbReference type="ARBA" id="ARBA00022676"/>
    </source>
</evidence>
<comment type="catalytic activity">
    <reaction evidence="1 10">
        <text>[(1-&gt;4)-alpha-D-glucosyl](n) + phosphate = [(1-&gt;4)-alpha-D-glucosyl](n-1) + alpha-D-glucose 1-phosphate</text>
        <dbReference type="Rhea" id="RHEA:41732"/>
        <dbReference type="Rhea" id="RHEA-COMP:9584"/>
        <dbReference type="Rhea" id="RHEA-COMP:9586"/>
        <dbReference type="ChEBI" id="CHEBI:15444"/>
        <dbReference type="ChEBI" id="CHEBI:43474"/>
        <dbReference type="ChEBI" id="CHEBI:58601"/>
        <dbReference type="EC" id="2.4.1.1"/>
    </reaction>
</comment>
<dbReference type="InterPro" id="IPR000811">
    <property type="entry name" value="Glyco_trans_35"/>
</dbReference>
<dbReference type="SUPFAM" id="SSF53756">
    <property type="entry name" value="UDP-Glycosyltransferase/glycogen phosphorylase"/>
    <property type="match status" value="1"/>
</dbReference>
<dbReference type="GeneID" id="17085965"/>
<comment type="function">
    <text evidence="10">Allosteric enzyme that catalyzes the rate-limiting step in glycogen catabolism, the phosphorolytic cleavage of glycogen to produce glucose-1-phosphate, and plays a central role in maintaining cellular and organismal glucose homeostasis.</text>
</comment>
<keyword evidence="8 10" id="KW-0119">Carbohydrate metabolism</keyword>
<dbReference type="OrthoDB" id="9215500at2759"/>
<dbReference type="Pfam" id="PF00343">
    <property type="entry name" value="Phosphorylase"/>
    <property type="match status" value="1"/>
</dbReference>
<dbReference type="FunFam" id="3.40.50.2000:FF:000002">
    <property type="entry name" value="Alpha-1,4 glucan phosphorylase"/>
    <property type="match status" value="1"/>
</dbReference>
<feature type="modified residue" description="N6-(pyridoxal phosphate)lysine" evidence="9">
    <location>
        <position position="737"/>
    </location>
</feature>
<keyword evidence="5 10" id="KW-0328">Glycosyltransferase</keyword>
<dbReference type="FunFam" id="3.40.50.2000:FF:000003">
    <property type="entry name" value="Alpha-1,4 glucan phosphorylase"/>
    <property type="match status" value="1"/>
</dbReference>
<keyword evidence="12" id="KW-1185">Reference proteome</keyword>
<protein>
    <recommendedName>
        <fullName evidence="10">Alpha-1,4 glucan phosphorylase</fullName>
        <ecNumber evidence="10">2.4.1.1</ecNumber>
    </recommendedName>
</protein>
<dbReference type="GO" id="GO:0005980">
    <property type="term" value="P:glycogen catabolic process"/>
    <property type="evidence" value="ECO:0007669"/>
    <property type="project" value="TreeGrafter"/>
</dbReference>
<evidence type="ECO:0000256" key="7">
    <source>
        <dbReference type="ARBA" id="ARBA00022898"/>
    </source>
</evidence>
<dbReference type="NCBIfam" id="TIGR02093">
    <property type="entry name" value="P_ylase"/>
    <property type="match status" value="1"/>
</dbReference>
<dbReference type="GO" id="GO:0030170">
    <property type="term" value="F:pyridoxal phosphate binding"/>
    <property type="evidence" value="ECO:0007669"/>
    <property type="project" value="InterPro"/>
</dbReference>
<dbReference type="PANTHER" id="PTHR11468">
    <property type="entry name" value="GLYCOGEN PHOSPHORYLASE"/>
    <property type="match status" value="1"/>
</dbReference>
<evidence type="ECO:0000313" key="11">
    <source>
        <dbReference type="EMBL" id="EME27026.1"/>
    </source>
</evidence>
<name>M2VUZ3_GALSU</name>
<evidence type="ECO:0000256" key="6">
    <source>
        <dbReference type="ARBA" id="ARBA00022679"/>
    </source>
</evidence>
<dbReference type="Gramene" id="EME27026">
    <property type="protein sequence ID" value="EME27026"/>
    <property type="gene ID" value="Gasu_53650"/>
</dbReference>
<evidence type="ECO:0000256" key="1">
    <source>
        <dbReference type="ARBA" id="ARBA00001275"/>
    </source>
</evidence>
<evidence type="ECO:0000256" key="10">
    <source>
        <dbReference type="RuleBase" id="RU000587"/>
    </source>
</evidence>
<dbReference type="RefSeq" id="XP_005703546.1">
    <property type="nucleotide sequence ID" value="XM_005703489.1"/>
</dbReference>
<sequence>MDKNKRTLSFQDLGKQIVLIIYGLSSLFLAKGTISPSESRFLYSVSGTTSPQDWKTIEEDEQLRRKSLLYSLMSQYLSRDVASIERYIVDHVEHTLARTRFNFDKFDAYLATALSVRDRLIESWNDTQQYFTEAGVKRAYYLSMEFLMGRQLQNALINLGIHDQYREALKELGFDLSTLEDEEPEPGLGNGGLGRLAACYMDSLATLNYPVWGYGIRYQYGMFEQKIKDGNQIEIPDFWLAKGNPWEMQRLDVTYPVQFYGNVIVTNKDGKLQVHWEGGQMVRAIAYDIPVPGFDTYNVLNLRLWSSSPPEEFDLEAFNRGDYFSSIGEKQMAEKLTSVLYPNDSTEAGKELRLKQQYFFVSATLQDIMRRFKKLQLPIQQLVNKAAIQLNDTHPTIAIPELLRLLIDKEGLGWEEAWDLTVQTFSYTNHTVLPEALEKWPVPLMERLLPRHMQIIYEINRRHLECVSQMFPNDEQILENVSLIEDGFPKMVRMASLAVVGSHRVNGVAALHSELVKKQLFPHFAVMTPDKFLNITNGVTPRRWILEANPALSSVFTRWLETDDWITDTRLLSQLEQFQESDDFLRQIEEAKRFNKQQLALRISQLFGFQVDSNALFDIQVKRIHEYKRQLLNILGVIHRYLFIKQSDTEQRKSIVPRVVVFAGKAAASYAQAKRIIRLINGVCSVVNNDPSIGDLLKVFFLPNYNVSLAEEIIPASDISQHISTAGMEASGTSNMKFVMNGGLILGTMDGANIEILENIGKENIFIFGLNSDQVLDARKRNEEFQLDPRLEKVKQEIANGTFCNQKVAEPILSCLIPKNDFYMIGRDFPSYLEAQDAIDQAFKNRKGWIKKTVCAMARVYYFSSDRAVEQYAQKIWNIEPAPFIPSTISFKD</sequence>
<dbReference type="KEGG" id="gsl:Gasu_53650"/>
<dbReference type="CDD" id="cd04300">
    <property type="entry name" value="GT35_Glycogen_Phosphorylase"/>
    <property type="match status" value="1"/>
</dbReference>
<keyword evidence="4" id="KW-0021">Allosteric enzyme</keyword>
<evidence type="ECO:0000256" key="2">
    <source>
        <dbReference type="ARBA" id="ARBA00001933"/>
    </source>
</evidence>
<dbReference type="OMA" id="WLKQANP"/>